<sequence>MLCGLSQRSFQISQDWIALIIQQPFLDPELKTYTFFPMCFNLYELERTLETCMYCQSRNSHPNINLPLAPSNFMQLDPIHLEQVIDIQQSDMWKDFMIKNYRKLSCNELHFNFSIYIDWFNPFRNNLVRRQASMGALALTCMDLPTYRNVTTK</sequence>
<dbReference type="AlphaFoldDB" id="A0A0L6VI04"/>
<gene>
    <name evidence="1" type="ORF">VP01_1563g3</name>
</gene>
<proteinExistence type="predicted"/>
<dbReference type="VEuPathDB" id="FungiDB:VP01_1563g3"/>
<dbReference type="Proteomes" id="UP000037035">
    <property type="component" value="Unassembled WGS sequence"/>
</dbReference>
<protein>
    <submittedName>
        <fullName evidence="1">Uncharacterized protein</fullName>
    </submittedName>
</protein>
<keyword evidence="2" id="KW-1185">Reference proteome</keyword>
<organism evidence="1 2">
    <name type="scientific">Puccinia sorghi</name>
    <dbReference type="NCBI Taxonomy" id="27349"/>
    <lineage>
        <taxon>Eukaryota</taxon>
        <taxon>Fungi</taxon>
        <taxon>Dikarya</taxon>
        <taxon>Basidiomycota</taxon>
        <taxon>Pucciniomycotina</taxon>
        <taxon>Pucciniomycetes</taxon>
        <taxon>Pucciniales</taxon>
        <taxon>Pucciniaceae</taxon>
        <taxon>Puccinia</taxon>
    </lineage>
</organism>
<reference evidence="1 2" key="1">
    <citation type="submission" date="2015-08" db="EMBL/GenBank/DDBJ databases">
        <title>Next Generation Sequencing and Analysis of the Genome of Puccinia sorghi L Schw, the Causal Agent of Maize Common Rust.</title>
        <authorList>
            <person name="Rochi L."/>
            <person name="Burguener G."/>
            <person name="Darino M."/>
            <person name="Turjanski A."/>
            <person name="Kreff E."/>
            <person name="Dieguez M.J."/>
            <person name="Sacco F."/>
        </authorList>
    </citation>
    <scope>NUCLEOTIDE SEQUENCE [LARGE SCALE GENOMIC DNA]</scope>
    <source>
        <strain evidence="1 2">RO10H11247</strain>
    </source>
</reference>
<dbReference type="EMBL" id="LAVV01006263">
    <property type="protein sequence ID" value="KNZ60373.1"/>
    <property type="molecule type" value="Genomic_DNA"/>
</dbReference>
<dbReference type="OrthoDB" id="3253623at2759"/>
<name>A0A0L6VI04_9BASI</name>
<comment type="caution">
    <text evidence="1">The sequence shown here is derived from an EMBL/GenBank/DDBJ whole genome shotgun (WGS) entry which is preliminary data.</text>
</comment>
<accession>A0A0L6VI04</accession>
<evidence type="ECO:0000313" key="1">
    <source>
        <dbReference type="EMBL" id="KNZ60373.1"/>
    </source>
</evidence>
<evidence type="ECO:0000313" key="2">
    <source>
        <dbReference type="Proteomes" id="UP000037035"/>
    </source>
</evidence>